<dbReference type="AlphaFoldDB" id="A0A832DNF7"/>
<dbReference type="EMBL" id="DSVI01000007">
    <property type="protein sequence ID" value="HGT47707.1"/>
    <property type="molecule type" value="Genomic_DNA"/>
</dbReference>
<proteinExistence type="predicted"/>
<gene>
    <name evidence="1" type="ORF">ENS56_06710</name>
</gene>
<sequence length="77" mass="8734">MQEMLFEVINSNGLKSGKNVIKSEELHLEGKTKISFEEDDIDGIKIVLNKDENNNVREIKFICSCGQTKSIILDYGE</sequence>
<evidence type="ECO:0000313" key="1">
    <source>
        <dbReference type="EMBL" id="HGT47707.1"/>
    </source>
</evidence>
<reference evidence="1" key="1">
    <citation type="journal article" date="2020" name="mSystems">
        <title>Genome- and Community-Level Interaction Insights into Carbon Utilization and Element Cycling Functions of Hydrothermarchaeota in Hydrothermal Sediment.</title>
        <authorList>
            <person name="Zhou Z."/>
            <person name="Liu Y."/>
            <person name="Xu W."/>
            <person name="Pan J."/>
            <person name="Luo Z.H."/>
            <person name="Li M."/>
        </authorList>
    </citation>
    <scope>NUCLEOTIDE SEQUENCE [LARGE SCALE GENOMIC DNA]</scope>
    <source>
        <strain evidence="1">SpSt-500</strain>
    </source>
</reference>
<name>A0A832DNF7_9BACT</name>
<accession>A0A832DNF7</accession>
<protein>
    <submittedName>
        <fullName evidence="1">Uncharacterized protein</fullName>
    </submittedName>
</protein>
<comment type="caution">
    <text evidence="1">The sequence shown here is derived from an EMBL/GenBank/DDBJ whole genome shotgun (WGS) entry which is preliminary data.</text>
</comment>
<organism evidence="1">
    <name type="scientific">Ignavibacterium album</name>
    <dbReference type="NCBI Taxonomy" id="591197"/>
    <lineage>
        <taxon>Bacteria</taxon>
        <taxon>Pseudomonadati</taxon>
        <taxon>Ignavibacteriota</taxon>
        <taxon>Ignavibacteria</taxon>
        <taxon>Ignavibacteriales</taxon>
        <taxon>Ignavibacteriaceae</taxon>
        <taxon>Ignavibacterium</taxon>
    </lineage>
</organism>